<dbReference type="InterPro" id="IPR000158">
    <property type="entry name" value="Cell_div_FtsZ"/>
</dbReference>
<dbReference type="PANTHER" id="PTHR30314">
    <property type="entry name" value="CELL DIVISION PROTEIN FTSZ-RELATED"/>
    <property type="match status" value="1"/>
</dbReference>
<dbReference type="Pfam" id="PF12327">
    <property type="entry name" value="FtsZ_C"/>
    <property type="match status" value="1"/>
</dbReference>
<dbReference type="InterPro" id="IPR045061">
    <property type="entry name" value="FtsZ/CetZ"/>
</dbReference>
<sequence length="432" mass="46358">MLEFDDDQLPESAKIKVIGVGGGGGNAINTMITEGIDSVEFIAANTDLQALENNLAPVKVQLGGNLTKGLGAGADPEIGRNSALEDQGRIEEALHGADMVFVTAGMGGGTGTGAAPVIANIGREIGALTVGVVTKPFHFEGRRRRRQAELGIQNLASAVDTLITIPNQRLLAISGEDTTILEAFKKADEVLLHAVQGISDLITVRGLVNVDFADVRTIMNSKGLALMGTGRASGPDRALEAAEMAVSSPLLEDVSIEGATGILINITGGYDLTLKEINDAASFIESASDEDAHIIFGNVIEEDMRDEIQITVIATGFEQSRQKKESVANQAQSRNQGRSSRRTARQTRQEESQADQTQPDETQERQRRRHVTSGTFEAQDREQEDEDRRASFIRTPTGSVRPATGGLTPTEEEQMDVPTFLRKPKRRNDGSS</sequence>
<dbReference type="GO" id="GO:0005525">
    <property type="term" value="F:GTP binding"/>
    <property type="evidence" value="ECO:0007669"/>
    <property type="project" value="UniProtKB-UniRule"/>
</dbReference>
<feature type="binding site" evidence="8">
    <location>
        <position position="188"/>
    </location>
    <ligand>
        <name>GTP</name>
        <dbReference type="ChEBI" id="CHEBI:37565"/>
    </ligand>
</feature>
<evidence type="ECO:0000313" key="14">
    <source>
        <dbReference type="EMBL" id="QDG54767.1"/>
    </source>
</evidence>
<dbReference type="InterPro" id="IPR037103">
    <property type="entry name" value="Tubulin/FtsZ-like_C"/>
</dbReference>
<name>A0A4Y6Q3N5_PERCE</name>
<dbReference type="HAMAP" id="MF_00909">
    <property type="entry name" value="FtsZ"/>
    <property type="match status" value="1"/>
</dbReference>
<reference evidence="14 15" key="1">
    <citation type="submission" date="2019-06" db="EMBL/GenBank/DDBJ databases">
        <title>Persicimonas caeni gen. nov., sp. nov., a predatory bacterium isolated from solar saltern.</title>
        <authorList>
            <person name="Wang S."/>
        </authorList>
    </citation>
    <scope>NUCLEOTIDE SEQUENCE [LARGE SCALE GENOMIC DNA]</scope>
    <source>
        <strain evidence="14 15">YN101</strain>
    </source>
</reference>
<keyword evidence="3 8" id="KW-0132">Cell division</keyword>
<dbReference type="GO" id="GO:0005737">
    <property type="term" value="C:cytoplasm"/>
    <property type="evidence" value="ECO:0007669"/>
    <property type="project" value="UniProtKB-SubCell"/>
</dbReference>
<evidence type="ECO:0000256" key="1">
    <source>
        <dbReference type="ARBA" id="ARBA00009690"/>
    </source>
</evidence>
<dbReference type="GO" id="GO:0051258">
    <property type="term" value="P:protein polymerization"/>
    <property type="evidence" value="ECO:0007669"/>
    <property type="project" value="UniProtKB-UniRule"/>
</dbReference>
<feature type="binding site" evidence="8">
    <location>
        <begin position="109"/>
        <end position="111"/>
    </location>
    <ligand>
        <name>GTP</name>
        <dbReference type="ChEBI" id="CHEBI:37565"/>
    </ligand>
</feature>
<dbReference type="RefSeq" id="WP_141201210.1">
    <property type="nucleotide sequence ID" value="NZ_CP041186.1"/>
</dbReference>
<evidence type="ECO:0000256" key="7">
    <source>
        <dbReference type="ARBA" id="ARBA00023306"/>
    </source>
</evidence>
<dbReference type="EMBL" id="CP041186">
    <property type="protein sequence ID" value="QDG54767.1"/>
    <property type="molecule type" value="Genomic_DNA"/>
</dbReference>
<accession>A0A4Y6Q3N5</accession>
<comment type="subcellular location">
    <subcellularLocation>
        <location evidence="8">Cytoplasm</location>
    </subcellularLocation>
    <text evidence="8">Assembles at midcell at the inner surface of the cytoplasmic membrane.</text>
</comment>
<dbReference type="InterPro" id="IPR024757">
    <property type="entry name" value="FtsZ_C"/>
</dbReference>
<dbReference type="Proteomes" id="UP000315995">
    <property type="component" value="Chromosome"/>
</dbReference>
<dbReference type="NCBIfam" id="TIGR00065">
    <property type="entry name" value="ftsZ"/>
    <property type="match status" value="1"/>
</dbReference>
<dbReference type="GO" id="GO:0043093">
    <property type="term" value="P:FtsZ-dependent cytokinesis"/>
    <property type="evidence" value="ECO:0007669"/>
    <property type="project" value="UniProtKB-UniRule"/>
</dbReference>
<accession>A0A5B8YFV8</accession>
<feature type="binding site" evidence="8">
    <location>
        <position position="140"/>
    </location>
    <ligand>
        <name>GTP</name>
        <dbReference type="ChEBI" id="CHEBI:37565"/>
    </ligand>
</feature>
<keyword evidence="5 8" id="KW-0342">GTP-binding</keyword>
<keyword evidence="15" id="KW-1185">Reference proteome</keyword>
<dbReference type="Gene3D" id="3.40.50.1440">
    <property type="entry name" value="Tubulin/FtsZ, GTPase domain"/>
    <property type="match status" value="1"/>
</dbReference>
<dbReference type="FunFam" id="3.40.50.1440:FF:000023">
    <property type="entry name" value="Cell division protein FtsZ"/>
    <property type="match status" value="1"/>
</dbReference>
<dbReference type="SMART" id="SM00864">
    <property type="entry name" value="Tubulin"/>
    <property type="match status" value="1"/>
</dbReference>
<dbReference type="InterPro" id="IPR003008">
    <property type="entry name" value="Tubulin_FtsZ_GTPase"/>
</dbReference>
<dbReference type="InterPro" id="IPR036525">
    <property type="entry name" value="Tubulin/FtsZ_GTPase_sf"/>
</dbReference>
<proteinExistence type="inferred from homology"/>
<dbReference type="PRINTS" id="PR00423">
    <property type="entry name" value="CELLDVISFTSZ"/>
</dbReference>
<dbReference type="PROSITE" id="PS01134">
    <property type="entry name" value="FTSZ_1"/>
    <property type="match status" value="1"/>
</dbReference>
<feature type="compositionally biased region" description="Polar residues" evidence="11">
    <location>
        <begin position="327"/>
        <end position="337"/>
    </location>
</feature>
<dbReference type="GO" id="GO:0003924">
    <property type="term" value="F:GTPase activity"/>
    <property type="evidence" value="ECO:0007669"/>
    <property type="project" value="UniProtKB-UniRule"/>
</dbReference>
<evidence type="ECO:0000259" key="12">
    <source>
        <dbReference type="SMART" id="SM00864"/>
    </source>
</evidence>
<feature type="domain" description="Tubulin/FtsZ 2-layer sandwich" evidence="13">
    <location>
        <begin position="208"/>
        <end position="326"/>
    </location>
</feature>
<dbReference type="PANTHER" id="PTHR30314:SF3">
    <property type="entry name" value="MITOCHONDRIAL DIVISION PROTEIN FSZA"/>
    <property type="match status" value="1"/>
</dbReference>
<evidence type="ECO:0000256" key="11">
    <source>
        <dbReference type="SAM" id="MobiDB-lite"/>
    </source>
</evidence>
<dbReference type="Pfam" id="PF00091">
    <property type="entry name" value="Tubulin"/>
    <property type="match status" value="1"/>
</dbReference>
<evidence type="ECO:0000259" key="13">
    <source>
        <dbReference type="SMART" id="SM00865"/>
    </source>
</evidence>
<keyword evidence="2 8" id="KW-0963">Cytoplasm</keyword>
<feature type="domain" description="Tubulin/FtsZ GTPase" evidence="12">
    <location>
        <begin position="14"/>
        <end position="206"/>
    </location>
</feature>
<evidence type="ECO:0000256" key="3">
    <source>
        <dbReference type="ARBA" id="ARBA00022618"/>
    </source>
</evidence>
<keyword evidence="4 8" id="KW-0547">Nucleotide-binding</keyword>
<feature type="binding site" evidence="8">
    <location>
        <begin position="22"/>
        <end position="26"/>
    </location>
    <ligand>
        <name>GTP</name>
        <dbReference type="ChEBI" id="CHEBI:37565"/>
    </ligand>
</feature>
<dbReference type="PROSITE" id="PS01135">
    <property type="entry name" value="FTSZ_2"/>
    <property type="match status" value="1"/>
</dbReference>
<gene>
    <name evidence="8 14" type="primary">ftsZ</name>
    <name evidence="14" type="ORF">FIV42_29680</name>
</gene>
<comment type="subunit">
    <text evidence="8">Homodimer. Polymerizes to form a dynamic ring structure in a strictly GTP-dependent manner. Interacts directly with several other division proteins.</text>
</comment>
<evidence type="ECO:0000256" key="10">
    <source>
        <dbReference type="RuleBase" id="RU000631"/>
    </source>
</evidence>
<dbReference type="GO" id="GO:0000917">
    <property type="term" value="P:division septum assembly"/>
    <property type="evidence" value="ECO:0007669"/>
    <property type="project" value="UniProtKB-KW"/>
</dbReference>
<dbReference type="OrthoDB" id="9813375at2"/>
<evidence type="ECO:0000256" key="2">
    <source>
        <dbReference type="ARBA" id="ARBA00022490"/>
    </source>
</evidence>
<dbReference type="Gene3D" id="3.30.1330.20">
    <property type="entry name" value="Tubulin/FtsZ, C-terminal domain"/>
    <property type="match status" value="1"/>
</dbReference>
<evidence type="ECO:0000256" key="4">
    <source>
        <dbReference type="ARBA" id="ARBA00022741"/>
    </source>
</evidence>
<keyword evidence="6 8" id="KW-0717">Septation</keyword>
<keyword evidence="7 8" id="KW-0131">Cell cycle</keyword>
<dbReference type="SUPFAM" id="SSF55307">
    <property type="entry name" value="Tubulin C-terminal domain-like"/>
    <property type="match status" value="1"/>
</dbReference>
<comment type="similarity">
    <text evidence="1 8 10">Belongs to the FtsZ family.</text>
</comment>
<evidence type="ECO:0000313" key="15">
    <source>
        <dbReference type="Proteomes" id="UP000315995"/>
    </source>
</evidence>
<feature type="region of interest" description="Disordered" evidence="11">
    <location>
        <begin position="319"/>
        <end position="432"/>
    </location>
</feature>
<evidence type="ECO:0000256" key="6">
    <source>
        <dbReference type="ARBA" id="ARBA00023210"/>
    </source>
</evidence>
<dbReference type="SMART" id="SM00865">
    <property type="entry name" value="Tubulin_C"/>
    <property type="match status" value="1"/>
</dbReference>
<feature type="compositionally biased region" description="Basic and acidic residues" evidence="11">
    <location>
        <begin position="378"/>
        <end position="390"/>
    </location>
</feature>
<protein>
    <recommendedName>
        <fullName evidence="8 9">Cell division protein FtsZ</fullName>
    </recommendedName>
</protein>
<dbReference type="AlphaFoldDB" id="A0A4Y6Q3N5"/>
<dbReference type="GO" id="GO:0032153">
    <property type="term" value="C:cell division site"/>
    <property type="evidence" value="ECO:0007669"/>
    <property type="project" value="UniProtKB-UniRule"/>
</dbReference>
<dbReference type="SUPFAM" id="SSF52490">
    <property type="entry name" value="Tubulin nucleotide-binding domain-like"/>
    <property type="match status" value="1"/>
</dbReference>
<evidence type="ECO:0000256" key="8">
    <source>
        <dbReference type="HAMAP-Rule" id="MF_00909"/>
    </source>
</evidence>
<dbReference type="InterPro" id="IPR018316">
    <property type="entry name" value="Tubulin/FtsZ_2-layer-sand-dom"/>
</dbReference>
<evidence type="ECO:0000256" key="9">
    <source>
        <dbReference type="NCBIfam" id="TIGR00065"/>
    </source>
</evidence>
<feature type="binding site" evidence="8">
    <location>
        <position position="144"/>
    </location>
    <ligand>
        <name>GTP</name>
        <dbReference type="ChEBI" id="CHEBI:37565"/>
    </ligand>
</feature>
<dbReference type="InterPro" id="IPR008280">
    <property type="entry name" value="Tub_FtsZ_C"/>
</dbReference>
<evidence type="ECO:0000256" key="5">
    <source>
        <dbReference type="ARBA" id="ARBA00023134"/>
    </source>
</evidence>
<organism evidence="14 15">
    <name type="scientific">Persicimonas caeni</name>
    <dbReference type="NCBI Taxonomy" id="2292766"/>
    <lineage>
        <taxon>Bacteria</taxon>
        <taxon>Deltaproteobacteria</taxon>
        <taxon>Bradymonadales</taxon>
        <taxon>Bradymonadaceae</taxon>
        <taxon>Persicimonas</taxon>
    </lineage>
</organism>
<dbReference type="InterPro" id="IPR020805">
    <property type="entry name" value="Cell_div_FtsZ_CS"/>
</dbReference>
<dbReference type="CDD" id="cd02201">
    <property type="entry name" value="FtsZ_type1"/>
    <property type="match status" value="1"/>
</dbReference>
<comment type="function">
    <text evidence="8 10">Essential cell division protein that forms a contractile ring structure (Z ring) at the future cell division site. The regulation of the ring assembly controls the timing and the location of cell division. One of the functions of the FtsZ ring is to recruit other cell division proteins to the septum to produce a new cell wall between the dividing cells. Binds GTP and shows GTPase activity.</text>
</comment>